<comment type="caution">
    <text evidence="2">The sequence shown here is derived from an EMBL/GenBank/DDBJ whole genome shotgun (WGS) entry which is preliminary data.</text>
</comment>
<evidence type="ECO:0000313" key="2">
    <source>
        <dbReference type="EMBL" id="GAA2126981.1"/>
    </source>
</evidence>
<organism evidence="2 3">
    <name type="scientific">Actinomadura napierensis</name>
    <dbReference type="NCBI Taxonomy" id="267854"/>
    <lineage>
        <taxon>Bacteria</taxon>
        <taxon>Bacillati</taxon>
        <taxon>Actinomycetota</taxon>
        <taxon>Actinomycetes</taxon>
        <taxon>Streptosporangiales</taxon>
        <taxon>Thermomonosporaceae</taxon>
        <taxon>Actinomadura</taxon>
    </lineage>
</organism>
<gene>
    <name evidence="2" type="ORF">GCM10009727_16450</name>
</gene>
<accession>A0ABN2YHX3</accession>
<dbReference type="PANTHER" id="PTHR47129:SF1">
    <property type="entry name" value="NMRA-LIKE DOMAIN-CONTAINING PROTEIN"/>
    <property type="match status" value="1"/>
</dbReference>
<dbReference type="InterPro" id="IPR036291">
    <property type="entry name" value="NAD(P)-bd_dom_sf"/>
</dbReference>
<feature type="domain" description="NmrA-like" evidence="1">
    <location>
        <begin position="4"/>
        <end position="249"/>
    </location>
</feature>
<dbReference type="Pfam" id="PF05368">
    <property type="entry name" value="NmrA"/>
    <property type="match status" value="1"/>
</dbReference>
<dbReference type="Gene3D" id="3.40.50.720">
    <property type="entry name" value="NAD(P)-binding Rossmann-like Domain"/>
    <property type="match status" value="1"/>
</dbReference>
<protein>
    <submittedName>
        <fullName evidence="2">NAD(P)H-binding protein</fullName>
    </submittedName>
</protein>
<dbReference type="Proteomes" id="UP001501020">
    <property type="component" value="Unassembled WGS sequence"/>
</dbReference>
<evidence type="ECO:0000259" key="1">
    <source>
        <dbReference type="Pfam" id="PF05368"/>
    </source>
</evidence>
<dbReference type="InterPro" id="IPR052718">
    <property type="entry name" value="NmrA-type_oxidoreductase"/>
</dbReference>
<name>A0ABN2YHX3_9ACTN</name>
<dbReference type="SUPFAM" id="SSF51735">
    <property type="entry name" value="NAD(P)-binding Rossmann-fold domains"/>
    <property type="match status" value="1"/>
</dbReference>
<dbReference type="InterPro" id="IPR008030">
    <property type="entry name" value="NmrA-like"/>
</dbReference>
<reference evidence="2 3" key="1">
    <citation type="journal article" date="2019" name="Int. J. Syst. Evol. Microbiol.">
        <title>The Global Catalogue of Microorganisms (GCM) 10K type strain sequencing project: providing services to taxonomists for standard genome sequencing and annotation.</title>
        <authorList>
            <consortium name="The Broad Institute Genomics Platform"/>
            <consortium name="The Broad Institute Genome Sequencing Center for Infectious Disease"/>
            <person name="Wu L."/>
            <person name="Ma J."/>
        </authorList>
    </citation>
    <scope>NUCLEOTIDE SEQUENCE [LARGE SCALE GENOMIC DNA]</scope>
    <source>
        <strain evidence="2 3">JCM 13850</strain>
    </source>
</reference>
<dbReference type="PANTHER" id="PTHR47129">
    <property type="entry name" value="QUINONE OXIDOREDUCTASE 2"/>
    <property type="match status" value="1"/>
</dbReference>
<evidence type="ECO:0000313" key="3">
    <source>
        <dbReference type="Proteomes" id="UP001501020"/>
    </source>
</evidence>
<sequence>MVMIVITGATGALNGATVEHLLKRIPAEQIGVSVRDVAKAQHFADRGVRVRRGTYDDPAALRESFEGADQVLLVSQNDPHGDGVGLHRTAIEAAVAAGARRILYTGHQNVRSDSPFAPAREHAASEALLADSGTAWTSLRNGFYAHSLDWLLGPWRQTGVIAAPADGPVSWTDRADEAEAAAIILAGQRPFDGPVTLTARRAVTFDDIATIATQITGRDIRRVVVDDEQWIADHVAAGMPESMARLLLPFFEAARSGHFAEADPLLAELLGREPRTVADLLTDRITA</sequence>
<proteinExistence type="predicted"/>
<keyword evidence="3" id="KW-1185">Reference proteome</keyword>
<dbReference type="EMBL" id="BAAAMR010000010">
    <property type="protein sequence ID" value="GAA2126981.1"/>
    <property type="molecule type" value="Genomic_DNA"/>
</dbReference>
<dbReference type="Gene3D" id="3.90.25.10">
    <property type="entry name" value="UDP-galactose 4-epimerase, domain 1"/>
    <property type="match status" value="1"/>
</dbReference>